<keyword evidence="3" id="KW-0472">Membrane</keyword>
<dbReference type="InterPro" id="IPR035965">
    <property type="entry name" value="PAS-like_dom_sf"/>
</dbReference>
<dbReference type="SUPFAM" id="SSF141868">
    <property type="entry name" value="EAL domain-like"/>
    <property type="match status" value="1"/>
</dbReference>
<dbReference type="NCBIfam" id="TIGR00229">
    <property type="entry name" value="sensory_box"/>
    <property type="match status" value="1"/>
</dbReference>
<dbReference type="Pfam" id="PF00989">
    <property type="entry name" value="PAS"/>
    <property type="match status" value="1"/>
</dbReference>
<evidence type="ECO:0000313" key="9">
    <source>
        <dbReference type="Proteomes" id="UP000826722"/>
    </source>
</evidence>
<evidence type="ECO:0000259" key="6">
    <source>
        <dbReference type="PROSITE" id="PS50883"/>
    </source>
</evidence>
<name>A0A8D5K0K7_9PROT</name>
<gene>
    <name evidence="8" type="ORF">ZMTM_11120</name>
</gene>
<evidence type="ECO:0000259" key="7">
    <source>
        <dbReference type="PROSITE" id="PS50887"/>
    </source>
</evidence>
<protein>
    <recommendedName>
        <fullName evidence="10">Diguanylate cyclase</fullName>
    </recommendedName>
</protein>
<dbReference type="Proteomes" id="UP000826722">
    <property type="component" value="Chromosome"/>
</dbReference>
<dbReference type="FunFam" id="3.30.70.270:FF:000001">
    <property type="entry name" value="Diguanylate cyclase domain protein"/>
    <property type="match status" value="1"/>
</dbReference>
<dbReference type="InterPro" id="IPR052155">
    <property type="entry name" value="Biofilm_reg_signaling"/>
</dbReference>
<dbReference type="GO" id="GO:0071732">
    <property type="term" value="P:cellular response to nitric oxide"/>
    <property type="evidence" value="ECO:0007669"/>
    <property type="project" value="UniProtKB-ARBA"/>
</dbReference>
<dbReference type="FunFam" id="3.20.20.450:FF:000001">
    <property type="entry name" value="Cyclic di-GMP phosphodiesterase yahA"/>
    <property type="match status" value="1"/>
</dbReference>
<dbReference type="PROSITE" id="PS50883">
    <property type="entry name" value="EAL"/>
    <property type="match status" value="1"/>
</dbReference>
<dbReference type="SMART" id="SM00267">
    <property type="entry name" value="GGDEF"/>
    <property type="match status" value="1"/>
</dbReference>
<dbReference type="GO" id="GO:0006355">
    <property type="term" value="P:regulation of DNA-templated transcription"/>
    <property type="evidence" value="ECO:0007669"/>
    <property type="project" value="InterPro"/>
</dbReference>
<dbReference type="PROSITE" id="PS50113">
    <property type="entry name" value="PAC"/>
    <property type="match status" value="1"/>
</dbReference>
<comment type="catalytic activity">
    <reaction evidence="1">
        <text>3',3'-c-di-GMP + H2O = 5'-phosphoguanylyl(3'-&gt;5')guanosine + H(+)</text>
        <dbReference type="Rhea" id="RHEA:24902"/>
        <dbReference type="ChEBI" id="CHEBI:15377"/>
        <dbReference type="ChEBI" id="CHEBI:15378"/>
        <dbReference type="ChEBI" id="CHEBI:58754"/>
        <dbReference type="ChEBI" id="CHEBI:58805"/>
        <dbReference type="EC" id="3.1.4.52"/>
    </reaction>
    <physiologicalReaction direction="left-to-right" evidence="1">
        <dbReference type="Rhea" id="RHEA:24903"/>
    </physiologicalReaction>
</comment>
<dbReference type="InterPro" id="IPR000700">
    <property type="entry name" value="PAS-assoc_C"/>
</dbReference>
<dbReference type="GO" id="GO:0071111">
    <property type="term" value="F:cyclic-guanylate-specific phosphodiesterase activity"/>
    <property type="evidence" value="ECO:0007669"/>
    <property type="project" value="UniProtKB-EC"/>
</dbReference>
<dbReference type="Pfam" id="PF25487">
    <property type="entry name" value="ETR1_N"/>
    <property type="match status" value="1"/>
</dbReference>
<evidence type="ECO:0000259" key="5">
    <source>
        <dbReference type="PROSITE" id="PS50113"/>
    </source>
</evidence>
<dbReference type="SUPFAM" id="SSF55785">
    <property type="entry name" value="PYP-like sensor domain (PAS domain)"/>
    <property type="match status" value="1"/>
</dbReference>
<dbReference type="InterPro" id="IPR058544">
    <property type="entry name" value="ETR1_N"/>
</dbReference>
<dbReference type="RefSeq" id="WP_221765344.1">
    <property type="nucleotide sequence ID" value="NZ_AP024110.1"/>
</dbReference>
<dbReference type="PROSITE" id="PS50887">
    <property type="entry name" value="GGDEF"/>
    <property type="match status" value="1"/>
</dbReference>
<dbReference type="InterPro" id="IPR001633">
    <property type="entry name" value="EAL_dom"/>
</dbReference>
<dbReference type="PROSITE" id="PS50112">
    <property type="entry name" value="PAS"/>
    <property type="match status" value="1"/>
</dbReference>
<feature type="transmembrane region" description="Helical" evidence="3">
    <location>
        <begin position="64"/>
        <end position="86"/>
    </location>
</feature>
<dbReference type="EMBL" id="AP024110">
    <property type="protein sequence ID" value="BCM24853.1"/>
    <property type="molecule type" value="Genomic_DNA"/>
</dbReference>
<feature type="coiled-coil region" evidence="2">
    <location>
        <begin position="134"/>
        <end position="161"/>
    </location>
</feature>
<reference evidence="8" key="1">
    <citation type="journal article" date="2021" name="Arch. Microbiol.">
        <title>Methyloradius palustris gen. nov., sp. nov., a methanol-oxidizing bacterium isolated from snow.</title>
        <authorList>
            <person name="Miyadera T."/>
            <person name="Kojima H."/>
            <person name="Fukui M."/>
        </authorList>
    </citation>
    <scope>NUCLEOTIDE SEQUENCE</scope>
    <source>
        <strain evidence="8">Zm11</strain>
    </source>
</reference>
<keyword evidence="3" id="KW-0812">Transmembrane</keyword>
<dbReference type="Pfam" id="PF00990">
    <property type="entry name" value="GGDEF"/>
    <property type="match status" value="1"/>
</dbReference>
<dbReference type="AlphaFoldDB" id="A0A8D5K0K7"/>
<dbReference type="InterPro" id="IPR000160">
    <property type="entry name" value="GGDEF_dom"/>
</dbReference>
<feature type="domain" description="GGDEF" evidence="7">
    <location>
        <begin position="352"/>
        <end position="485"/>
    </location>
</feature>
<feature type="domain" description="PAS" evidence="4">
    <location>
        <begin position="190"/>
        <end position="263"/>
    </location>
</feature>
<evidence type="ECO:0000259" key="4">
    <source>
        <dbReference type="PROSITE" id="PS50112"/>
    </source>
</evidence>
<dbReference type="CDD" id="cd00130">
    <property type="entry name" value="PAS"/>
    <property type="match status" value="1"/>
</dbReference>
<keyword evidence="3" id="KW-1133">Transmembrane helix</keyword>
<dbReference type="Gene3D" id="3.30.70.270">
    <property type="match status" value="1"/>
</dbReference>
<evidence type="ECO:0000256" key="3">
    <source>
        <dbReference type="SAM" id="Phobius"/>
    </source>
</evidence>
<proteinExistence type="predicted"/>
<feature type="domain" description="EAL" evidence="6">
    <location>
        <begin position="494"/>
        <end position="748"/>
    </location>
</feature>
<evidence type="ECO:0000313" key="8">
    <source>
        <dbReference type="EMBL" id="BCM24853.1"/>
    </source>
</evidence>
<evidence type="ECO:0000256" key="2">
    <source>
        <dbReference type="SAM" id="Coils"/>
    </source>
</evidence>
<dbReference type="InterPro" id="IPR043128">
    <property type="entry name" value="Rev_trsase/Diguanyl_cyclase"/>
</dbReference>
<dbReference type="CDD" id="cd01948">
    <property type="entry name" value="EAL"/>
    <property type="match status" value="1"/>
</dbReference>
<organism evidence="8 9">
    <name type="scientific">Methyloradius palustris</name>
    <dbReference type="NCBI Taxonomy" id="2778876"/>
    <lineage>
        <taxon>Bacteria</taxon>
        <taxon>Pseudomonadati</taxon>
        <taxon>Pseudomonadota</taxon>
        <taxon>Betaproteobacteria</taxon>
        <taxon>Nitrosomonadales</taxon>
        <taxon>Methylophilaceae</taxon>
        <taxon>Methyloradius</taxon>
    </lineage>
</organism>
<dbReference type="InterPro" id="IPR035919">
    <property type="entry name" value="EAL_sf"/>
</dbReference>
<dbReference type="InterPro" id="IPR013767">
    <property type="entry name" value="PAS_fold"/>
</dbReference>
<feature type="domain" description="PAC" evidence="5">
    <location>
        <begin position="268"/>
        <end position="320"/>
    </location>
</feature>
<keyword evidence="2" id="KW-0175">Coiled coil</keyword>
<dbReference type="InterPro" id="IPR029787">
    <property type="entry name" value="Nucleotide_cyclase"/>
</dbReference>
<feature type="transmembrane region" description="Helical" evidence="3">
    <location>
        <begin position="27"/>
        <end position="52"/>
    </location>
</feature>
<dbReference type="SUPFAM" id="SSF55073">
    <property type="entry name" value="Nucleotide cyclase"/>
    <property type="match status" value="1"/>
</dbReference>
<evidence type="ECO:0000256" key="1">
    <source>
        <dbReference type="ARBA" id="ARBA00051114"/>
    </source>
</evidence>
<dbReference type="SMART" id="SM00052">
    <property type="entry name" value="EAL"/>
    <property type="match status" value="1"/>
</dbReference>
<dbReference type="InterPro" id="IPR000014">
    <property type="entry name" value="PAS"/>
</dbReference>
<dbReference type="Gene3D" id="3.20.20.450">
    <property type="entry name" value="EAL domain"/>
    <property type="match status" value="1"/>
</dbReference>
<sequence>MDLISQWLIPSQFMPHGHCYLWTPSLLWLYVISDSLIFLSYYTIPVAIVYFVRKRRDMQFTWIFWLFSLFIFACGTTHLISILTIWEPAYWLDATAKAFTAAFSAVTAVMLWRLIPTALKIPSTKQLADTVAQLEQQIQKRIKAELAIEDLNRNLERLVALRTEELTSTNTKLVDEIERRKQTEEELFSQKQLALVTLESIGDAVITTNMQSEVAYLNPVAEKMTGWNKQDAFGKPILEVFRILNESTRKLAPNPVDVVLAHGEVCGLANHTLLVSKSGKEFDIEDSAAPIRDQNGIMHGVVLVFHDVSETKKMAHKMTYLAEHDFLTDLPNRLLLTDRITQALNSAQRRHVKAALMFLDIDHFKKINDTLGHEIGDILLKQLSRRLQNCLRTSDTISRQGGDEFIILLPEIADDYAPAEIAEKLLAATLKSFAIDSHELNISLSIGIAIYPDDGSNAEMLTKNADTAMYHAKGAGRNNYQFFANEMTQRVAEQLSLENSLQKAISHQEFKLVYQPKVSLTTGKMIGVEALLRWQHPDWGLIAPDRFIPVAEDSGLIKRIGNWVLHEACSQNVAWQKMGLPPLPVAVNLSVVELRQPNFLQQVTRTLLQTGMEPHLLELEVTESIAIQGMADAIEWLNKLRNMGVKLSIDDFGTGYSSLSYLKRLPVDTIKIDKSFVRDITTDPYDAAIIKAIISMSHSLKLNVIAEGVETTEQLSFLQEHECDQMQGYLFSRPIPADEIVNLLTLEMAGKLPS</sequence>
<evidence type="ECO:0008006" key="10">
    <source>
        <dbReference type="Google" id="ProtNLM"/>
    </source>
</evidence>
<dbReference type="PANTHER" id="PTHR44757:SF4">
    <property type="entry name" value="DIGUANYLATE CYCLASE DGCE-RELATED"/>
    <property type="match status" value="1"/>
</dbReference>
<dbReference type="Pfam" id="PF00563">
    <property type="entry name" value="EAL"/>
    <property type="match status" value="1"/>
</dbReference>
<dbReference type="Gene3D" id="3.30.450.20">
    <property type="entry name" value="PAS domain"/>
    <property type="match status" value="1"/>
</dbReference>
<dbReference type="CDD" id="cd01949">
    <property type="entry name" value="GGDEF"/>
    <property type="match status" value="1"/>
</dbReference>
<keyword evidence="9" id="KW-1185">Reference proteome</keyword>
<accession>A0A8D5K0K7</accession>
<dbReference type="NCBIfam" id="TIGR00254">
    <property type="entry name" value="GGDEF"/>
    <property type="match status" value="1"/>
</dbReference>
<dbReference type="PANTHER" id="PTHR44757">
    <property type="entry name" value="DIGUANYLATE CYCLASE DGCP"/>
    <property type="match status" value="1"/>
</dbReference>
<dbReference type="KEGG" id="mpau:ZMTM_11120"/>